<dbReference type="RefSeq" id="WP_089765849.1">
    <property type="nucleotide sequence ID" value="NZ_FNPB01000002.1"/>
</dbReference>
<gene>
    <name evidence="1" type="ORF">SAMN04487946_102322</name>
</gene>
<dbReference type="AlphaFoldDB" id="A0A1H3EJJ8"/>
<evidence type="ECO:0000313" key="2">
    <source>
        <dbReference type="Proteomes" id="UP000199170"/>
    </source>
</evidence>
<dbReference type="InterPro" id="IPR055927">
    <property type="entry name" value="DUF7504"/>
</dbReference>
<proteinExistence type="predicted"/>
<dbReference type="OrthoDB" id="109251at2157"/>
<keyword evidence="2" id="KW-1185">Reference proteome</keyword>
<sequence length="195" mass="21283">MSSQAQAIAQLDDAPSVLVLRPQAAVSSDAPCKRHLLAGPEQIEILGVDFSTPPPVWYDDWCTLLDGEPADAAVITTADLAEFGGADREAPYDVETVGSPSNLTGVGVKSTPYLSDWDNPSVVVESLTVLLQYADPQSVYRFLHVLTSRLAATDARGQFYLDPLAQDEQTVELLTTLFDAVVEYDEEWTVRTRHD</sequence>
<reference evidence="2" key="1">
    <citation type="submission" date="2016-10" db="EMBL/GenBank/DDBJ databases">
        <authorList>
            <person name="Varghese N."/>
            <person name="Submissions S."/>
        </authorList>
    </citation>
    <scope>NUCLEOTIDE SEQUENCE [LARGE SCALE GENOMIC DNA]</scope>
    <source>
        <strain evidence="2">CGMCC 1.10118</strain>
    </source>
</reference>
<organism evidence="1 2">
    <name type="scientific">Halobellus clavatus</name>
    <dbReference type="NCBI Taxonomy" id="660517"/>
    <lineage>
        <taxon>Archaea</taxon>
        <taxon>Methanobacteriati</taxon>
        <taxon>Methanobacteriota</taxon>
        <taxon>Stenosarchaea group</taxon>
        <taxon>Halobacteria</taxon>
        <taxon>Halobacteriales</taxon>
        <taxon>Haloferacaceae</taxon>
        <taxon>Halobellus</taxon>
    </lineage>
</organism>
<dbReference type="Proteomes" id="UP000199170">
    <property type="component" value="Unassembled WGS sequence"/>
</dbReference>
<dbReference type="EMBL" id="FNPB01000002">
    <property type="protein sequence ID" value="SDX78790.1"/>
    <property type="molecule type" value="Genomic_DNA"/>
</dbReference>
<dbReference type="Pfam" id="PF24336">
    <property type="entry name" value="DUF7504"/>
    <property type="match status" value="1"/>
</dbReference>
<evidence type="ECO:0000313" key="1">
    <source>
        <dbReference type="EMBL" id="SDX78790.1"/>
    </source>
</evidence>
<name>A0A1H3EJJ8_9EURY</name>
<dbReference type="STRING" id="660517.SAMN04487946_102322"/>
<protein>
    <submittedName>
        <fullName evidence="1">Uncharacterized protein</fullName>
    </submittedName>
</protein>
<accession>A0A1H3EJJ8</accession>